<reference evidence="2" key="1">
    <citation type="submission" date="2020-03" db="EMBL/GenBank/DDBJ databases">
        <title>The deep terrestrial virosphere.</title>
        <authorList>
            <person name="Holmfeldt K."/>
            <person name="Nilsson E."/>
            <person name="Simone D."/>
            <person name="Lopez-Fernandez M."/>
            <person name="Wu X."/>
            <person name="de Brujin I."/>
            <person name="Lundin D."/>
            <person name="Andersson A."/>
            <person name="Bertilsson S."/>
            <person name="Dopson M."/>
        </authorList>
    </citation>
    <scope>NUCLEOTIDE SEQUENCE</scope>
    <source>
        <strain evidence="2">TM448A00264</strain>
        <strain evidence="3">TM448B01856</strain>
    </source>
</reference>
<evidence type="ECO:0000313" key="2">
    <source>
        <dbReference type="EMBL" id="QJA45659.1"/>
    </source>
</evidence>
<organism evidence="2">
    <name type="scientific">viral metagenome</name>
    <dbReference type="NCBI Taxonomy" id="1070528"/>
    <lineage>
        <taxon>unclassified sequences</taxon>
        <taxon>metagenomes</taxon>
        <taxon>organismal metagenomes</taxon>
    </lineage>
</organism>
<accession>A0A6H1ZDX0</accession>
<proteinExistence type="predicted"/>
<evidence type="ECO:0000256" key="1">
    <source>
        <dbReference type="SAM" id="MobiDB-lite"/>
    </source>
</evidence>
<gene>
    <name evidence="2" type="ORF">TM448A00264_0037</name>
    <name evidence="3" type="ORF">TM448B01856_0001</name>
</gene>
<feature type="region of interest" description="Disordered" evidence="1">
    <location>
        <begin position="51"/>
        <end position="75"/>
    </location>
</feature>
<dbReference type="AlphaFoldDB" id="A0A6H1ZDX0"/>
<protein>
    <submittedName>
        <fullName evidence="2">Uncharacterized protein</fullName>
    </submittedName>
</protein>
<sequence>MASWLEEMVERAVTKWLNENGEALALKLAEKYITPEMVEKFLGQALGSVTPAETPELTPEPEPQAQGPDDIDPSTVTWVGDPAGVQGWKITSDLEVGFSGGDVLLKQDGTKRWPEVNNAVANPWVIAQINGEWCGASFEWMRRNADRRAKSAVAGDHIKAPHTFPSGWRPQSGETVYFMVAALSRGKYQGKWTWFYNKCFERTAIRKVVWP</sequence>
<name>A0A6H1ZDX0_9ZZZZ</name>
<dbReference type="EMBL" id="MT144834">
    <property type="protein sequence ID" value="QJI00167.1"/>
    <property type="molecule type" value="Genomic_DNA"/>
</dbReference>
<evidence type="ECO:0000313" key="3">
    <source>
        <dbReference type="EMBL" id="QJI00167.1"/>
    </source>
</evidence>
<dbReference type="EMBL" id="MT143994">
    <property type="protein sequence ID" value="QJA45659.1"/>
    <property type="molecule type" value="Genomic_DNA"/>
</dbReference>